<dbReference type="EMBL" id="QJKI01000004">
    <property type="protein sequence ID" value="PXX80268.1"/>
    <property type="molecule type" value="Genomic_DNA"/>
</dbReference>
<evidence type="ECO:0000313" key="2">
    <source>
        <dbReference type="Proteomes" id="UP000247555"/>
    </source>
</evidence>
<sequence length="77" mass="8138">MHDAKVAESRWQVAPGDACAVAVQHGIDEQAVVLGCGSRLTCLAGQQILDALPLRTLDRVSTLRSTSHSASRASTPR</sequence>
<protein>
    <submittedName>
        <fullName evidence="1">Uncharacterized protein</fullName>
    </submittedName>
</protein>
<organism evidence="1 2">
    <name type="scientific">Rivihabitans pingtungensis</name>
    <dbReference type="NCBI Taxonomy" id="1054498"/>
    <lineage>
        <taxon>Bacteria</taxon>
        <taxon>Pseudomonadati</taxon>
        <taxon>Pseudomonadota</taxon>
        <taxon>Betaproteobacteria</taxon>
        <taxon>Neisseriales</taxon>
        <taxon>Aquaspirillaceae</taxon>
        <taxon>Rivihabitans</taxon>
    </lineage>
</organism>
<dbReference type="AlphaFoldDB" id="A0A318KTV5"/>
<reference evidence="1 2" key="1">
    <citation type="submission" date="2018-05" db="EMBL/GenBank/DDBJ databases">
        <title>Genomic Encyclopedia of Type Strains, Phase IV (KMG-IV): sequencing the most valuable type-strain genomes for metagenomic binning, comparative biology and taxonomic classification.</title>
        <authorList>
            <person name="Goeker M."/>
        </authorList>
    </citation>
    <scope>NUCLEOTIDE SEQUENCE [LARGE SCALE GENOMIC DNA]</scope>
    <source>
        <strain evidence="1 2">DSM 29661</strain>
    </source>
</reference>
<comment type="caution">
    <text evidence="1">The sequence shown here is derived from an EMBL/GenBank/DDBJ whole genome shotgun (WGS) entry which is preliminary data.</text>
</comment>
<keyword evidence="2" id="KW-1185">Reference proteome</keyword>
<evidence type="ECO:0000313" key="1">
    <source>
        <dbReference type="EMBL" id="PXX80268.1"/>
    </source>
</evidence>
<gene>
    <name evidence="1" type="ORF">DFR34_10439</name>
</gene>
<dbReference type="Proteomes" id="UP000247555">
    <property type="component" value="Unassembled WGS sequence"/>
</dbReference>
<name>A0A318KTV5_9NEIS</name>
<proteinExistence type="predicted"/>
<accession>A0A318KTV5</accession>